<dbReference type="AlphaFoldDB" id="A0A5J4UD28"/>
<gene>
    <name evidence="1" type="ORF">EZS28_036363</name>
</gene>
<dbReference type="Proteomes" id="UP000324800">
    <property type="component" value="Unassembled WGS sequence"/>
</dbReference>
<feature type="non-terminal residue" evidence="1">
    <location>
        <position position="401"/>
    </location>
</feature>
<proteinExistence type="predicted"/>
<organism evidence="1 2">
    <name type="scientific">Streblomastix strix</name>
    <dbReference type="NCBI Taxonomy" id="222440"/>
    <lineage>
        <taxon>Eukaryota</taxon>
        <taxon>Metamonada</taxon>
        <taxon>Preaxostyla</taxon>
        <taxon>Oxymonadida</taxon>
        <taxon>Streblomastigidae</taxon>
        <taxon>Streblomastix</taxon>
    </lineage>
</organism>
<dbReference type="EMBL" id="SNRW01017674">
    <property type="protein sequence ID" value="KAA6368110.1"/>
    <property type="molecule type" value="Genomic_DNA"/>
</dbReference>
<accession>A0A5J4UD28</accession>
<evidence type="ECO:0000313" key="1">
    <source>
        <dbReference type="EMBL" id="KAA6368110.1"/>
    </source>
</evidence>
<name>A0A5J4UD28_9EUKA</name>
<sequence>MIHYHRLLKINDKYFKDEEIEYAGGDEQKVVTETFYNNHITTPEDYVIQRSEVIIDPDYFGRDLIEALYSGRIRYKPYNTTALTKYRTPMEVKQDSVSNKQVTYRIRLADEKHVQNLAPTILYSRKSINEFKQYVRSSIIQMQERTKMKDIKEFIVAIYSLEVISYRIPFPGKNMEELIKIHKSKKNIIKHIHSDDDYNICFRYNLTYIPIPDSKRVEINHHSRIAEGKRLLFEFYKFKKENQREFLKNYPGFNWDDSLKICQKFNVNINCYEFVDKNVEIPYKLFTNYHIDNQQVIDHIIILLNDDEGNQHLMDIISVVKLLNIRFCQVCNNRAVLNKDPNNSKRKLDTHIKDQLQKTPGYQYPILIPAAVASTIKAKNYIKTISCDNSQQDFVEKWLDQ</sequence>
<evidence type="ECO:0000313" key="2">
    <source>
        <dbReference type="Proteomes" id="UP000324800"/>
    </source>
</evidence>
<protein>
    <submittedName>
        <fullName evidence="1">Uncharacterized protein</fullName>
    </submittedName>
</protein>
<comment type="caution">
    <text evidence="1">The sequence shown here is derived from an EMBL/GenBank/DDBJ whole genome shotgun (WGS) entry which is preliminary data.</text>
</comment>
<reference evidence="1 2" key="1">
    <citation type="submission" date="2019-03" db="EMBL/GenBank/DDBJ databases">
        <title>Single cell metagenomics reveals metabolic interactions within the superorganism composed of flagellate Streblomastix strix and complex community of Bacteroidetes bacteria on its surface.</title>
        <authorList>
            <person name="Treitli S.C."/>
            <person name="Kolisko M."/>
            <person name="Husnik F."/>
            <person name="Keeling P."/>
            <person name="Hampl V."/>
        </authorList>
    </citation>
    <scope>NUCLEOTIDE SEQUENCE [LARGE SCALE GENOMIC DNA]</scope>
    <source>
        <strain evidence="1">ST1C</strain>
    </source>
</reference>